<evidence type="ECO:0000256" key="5">
    <source>
        <dbReference type="SAM" id="SignalP"/>
    </source>
</evidence>
<sequence>MKSGWLGAVASGAAAIAVAMTTAAHAQDSIKIGAIYSLNGPAAPFGVPERDIVEALTKNLNAQGGINGKKIDLIICDEQTNPTEAARCATKLTRQDKVVAILGPTLGTGALALAPIALANKVPLLSPVGTIPVTSKDNAFWPWVFRTAPSDTLIINALFERAVFKPQRKRIGILYQEDAYGEAGMKLATQLSKEKNFEIVAAVGAPLSAIDLTAAATNIRNANPDVVLLKTSAPALGAAFVRAAKQVGITAPVIGTGSLNQRPFLDAAGNAADGIQIVSIGNWDDPSEKQKKLGEVIVAAGKTPKGYAELIGSTGALAVFEAIRRVKGEVTGPAIRDALETICGFKDTYLDGTLCYSKDQHEGVFQDTLITVEVHDGKFKTVK</sequence>
<evidence type="ECO:0000259" key="6">
    <source>
        <dbReference type="Pfam" id="PF13458"/>
    </source>
</evidence>
<keyword evidence="2" id="KW-0813">Transport</keyword>
<organism evidence="7 8">
    <name type="scientific">Rhodopseudomonas palustris</name>
    <dbReference type="NCBI Taxonomy" id="1076"/>
    <lineage>
        <taxon>Bacteria</taxon>
        <taxon>Pseudomonadati</taxon>
        <taxon>Pseudomonadota</taxon>
        <taxon>Alphaproteobacteria</taxon>
        <taxon>Hyphomicrobiales</taxon>
        <taxon>Nitrobacteraceae</taxon>
        <taxon>Rhodopseudomonas</taxon>
    </lineage>
</organism>
<name>A0A933RXK1_RHOPL</name>
<dbReference type="PANTHER" id="PTHR30483:SF38">
    <property type="entry name" value="BLR7848 PROTEIN"/>
    <property type="match status" value="1"/>
</dbReference>
<reference evidence="7" key="1">
    <citation type="submission" date="2020-07" db="EMBL/GenBank/DDBJ databases">
        <title>Huge and variable diversity of episymbiotic CPR bacteria and DPANN archaea in groundwater ecosystems.</title>
        <authorList>
            <person name="He C.Y."/>
            <person name="Keren R."/>
            <person name="Whittaker M."/>
            <person name="Farag I.F."/>
            <person name="Doudna J."/>
            <person name="Cate J.H.D."/>
            <person name="Banfield J.F."/>
        </authorList>
    </citation>
    <scope>NUCLEOTIDE SEQUENCE</scope>
    <source>
        <strain evidence="7">NC_groundwater_1818_Pr3_B-0.1um_66_35</strain>
    </source>
</reference>
<evidence type="ECO:0000313" key="7">
    <source>
        <dbReference type="EMBL" id="MBI5128328.1"/>
    </source>
</evidence>
<dbReference type="InterPro" id="IPR051010">
    <property type="entry name" value="BCAA_transport"/>
</dbReference>
<dbReference type="Gene3D" id="3.40.50.2300">
    <property type="match status" value="2"/>
</dbReference>
<evidence type="ECO:0000256" key="1">
    <source>
        <dbReference type="ARBA" id="ARBA00010062"/>
    </source>
</evidence>
<feature type="domain" description="Leucine-binding protein" evidence="6">
    <location>
        <begin position="29"/>
        <end position="364"/>
    </location>
</feature>
<dbReference type="PANTHER" id="PTHR30483">
    <property type="entry name" value="LEUCINE-SPECIFIC-BINDING PROTEIN"/>
    <property type="match status" value="1"/>
</dbReference>
<keyword evidence="4" id="KW-0029">Amino-acid transport</keyword>
<accession>A0A933RXK1</accession>
<protein>
    <submittedName>
        <fullName evidence="7">ABC transporter substrate-binding protein</fullName>
    </submittedName>
</protein>
<evidence type="ECO:0000256" key="2">
    <source>
        <dbReference type="ARBA" id="ARBA00022448"/>
    </source>
</evidence>
<dbReference type="SUPFAM" id="SSF53822">
    <property type="entry name" value="Periplasmic binding protein-like I"/>
    <property type="match status" value="1"/>
</dbReference>
<feature type="chain" id="PRO_5037688549" evidence="5">
    <location>
        <begin position="27"/>
        <end position="383"/>
    </location>
</feature>
<dbReference type="InterPro" id="IPR028081">
    <property type="entry name" value="Leu-bd"/>
</dbReference>
<comment type="similarity">
    <text evidence="1">Belongs to the leucine-binding protein family.</text>
</comment>
<dbReference type="Pfam" id="PF13458">
    <property type="entry name" value="Peripla_BP_6"/>
    <property type="match status" value="1"/>
</dbReference>
<dbReference type="EMBL" id="JACRJB010000007">
    <property type="protein sequence ID" value="MBI5128328.1"/>
    <property type="molecule type" value="Genomic_DNA"/>
</dbReference>
<dbReference type="InterPro" id="IPR028082">
    <property type="entry name" value="Peripla_BP_I"/>
</dbReference>
<gene>
    <name evidence="7" type="ORF">HZA66_02705</name>
</gene>
<feature type="signal peptide" evidence="5">
    <location>
        <begin position="1"/>
        <end position="26"/>
    </location>
</feature>
<keyword evidence="3 5" id="KW-0732">Signal</keyword>
<proteinExistence type="inferred from homology"/>
<dbReference type="GO" id="GO:0006865">
    <property type="term" value="P:amino acid transport"/>
    <property type="evidence" value="ECO:0007669"/>
    <property type="project" value="UniProtKB-KW"/>
</dbReference>
<dbReference type="PRINTS" id="PR00337">
    <property type="entry name" value="LEUILEVALBP"/>
</dbReference>
<dbReference type="InterPro" id="IPR000709">
    <property type="entry name" value="Leu_Ile_Val-bd"/>
</dbReference>
<comment type="caution">
    <text evidence="7">The sequence shown here is derived from an EMBL/GenBank/DDBJ whole genome shotgun (WGS) entry which is preliminary data.</text>
</comment>
<evidence type="ECO:0000256" key="3">
    <source>
        <dbReference type="ARBA" id="ARBA00022729"/>
    </source>
</evidence>
<dbReference type="AlphaFoldDB" id="A0A933RXK1"/>
<evidence type="ECO:0000256" key="4">
    <source>
        <dbReference type="ARBA" id="ARBA00022970"/>
    </source>
</evidence>
<evidence type="ECO:0000313" key="8">
    <source>
        <dbReference type="Proteomes" id="UP000782519"/>
    </source>
</evidence>
<dbReference type="Proteomes" id="UP000782519">
    <property type="component" value="Unassembled WGS sequence"/>
</dbReference>